<evidence type="ECO:0000259" key="11">
    <source>
        <dbReference type="Pfam" id="PF02753"/>
    </source>
</evidence>
<proteinExistence type="inferred from homology"/>
<feature type="chain" id="PRO_5030967826" evidence="9">
    <location>
        <begin position="24"/>
        <end position="254"/>
    </location>
</feature>
<keyword evidence="6 8" id="KW-0143">Chaperone</keyword>
<dbReference type="Proteomes" id="UP000542111">
    <property type="component" value="Unassembled WGS sequence"/>
</dbReference>
<keyword evidence="3" id="KW-1029">Fimbrium biogenesis</keyword>
<evidence type="ECO:0000256" key="5">
    <source>
        <dbReference type="ARBA" id="ARBA00022764"/>
    </source>
</evidence>
<dbReference type="OrthoDB" id="9131059at2"/>
<dbReference type="InterPro" id="IPR036316">
    <property type="entry name" value="Pili_assmbl_chap_C_dom_sf"/>
</dbReference>
<dbReference type="InterPro" id="IPR016148">
    <property type="entry name" value="Pili_assmbl_chaperone_C"/>
</dbReference>
<sequence>MPSLPLRLQVALCLCLAVGQVQAGVVISGTRQVYPQPRREITVQVTNDDRQAARLVQVWMDDGDTRLAAEHSDVPFSISPPVFRLDPGKSQAIRLAYTQQPLPADKESLFWLNVLEVPPEGQKPGVTTAEDSQNRLRFAFRIRTKVFFRPHGLAGNPQDAPGQLTWTLRTGKQAVLRVFNPSPFHVTFHEVALAMGPQAEAARILTDQQGMVAPYASLDLALPPLMQTVPEDAQVQFQYIDDFGGFSAPQRAPL</sequence>
<keyword evidence="7" id="KW-0393">Immunoglobulin domain</keyword>
<comment type="caution">
    <text evidence="12">The sequence shown here is derived from an EMBL/GenBank/DDBJ whole genome shotgun (WGS) entry which is preliminary data.</text>
</comment>
<dbReference type="RefSeq" id="WP_076960794.1">
    <property type="nucleotide sequence ID" value="NZ_CBCRYT010000001.1"/>
</dbReference>
<dbReference type="InterPro" id="IPR018046">
    <property type="entry name" value="Pili_assmbl_chaperone_CS"/>
</dbReference>
<dbReference type="InterPro" id="IPR008962">
    <property type="entry name" value="PapD-like_sf"/>
</dbReference>
<dbReference type="Gene3D" id="2.60.40.10">
    <property type="entry name" value="Immunoglobulins"/>
    <property type="match status" value="2"/>
</dbReference>
<evidence type="ECO:0000256" key="6">
    <source>
        <dbReference type="ARBA" id="ARBA00023186"/>
    </source>
</evidence>
<evidence type="ECO:0000313" key="13">
    <source>
        <dbReference type="Proteomes" id="UP000542111"/>
    </source>
</evidence>
<name>A0A7Y1QKV3_9PSED</name>
<evidence type="ECO:0000256" key="9">
    <source>
        <dbReference type="SAM" id="SignalP"/>
    </source>
</evidence>
<dbReference type="GeneID" id="70100181"/>
<dbReference type="InterPro" id="IPR001829">
    <property type="entry name" value="Pili_assmbl_chaperone_bac"/>
</dbReference>
<comment type="subcellular location">
    <subcellularLocation>
        <location evidence="1 8">Periplasm</location>
    </subcellularLocation>
</comment>
<dbReference type="Pfam" id="PF02753">
    <property type="entry name" value="PapD_C"/>
    <property type="match status" value="1"/>
</dbReference>
<comment type="similarity">
    <text evidence="2 8">Belongs to the periplasmic pilus chaperone family.</text>
</comment>
<dbReference type="InterPro" id="IPR016147">
    <property type="entry name" value="Pili_assmbl_chaperone_N"/>
</dbReference>
<keyword evidence="4 9" id="KW-0732">Signal</keyword>
<dbReference type="InterPro" id="IPR013783">
    <property type="entry name" value="Ig-like_fold"/>
</dbReference>
<evidence type="ECO:0000256" key="8">
    <source>
        <dbReference type="RuleBase" id="RU003918"/>
    </source>
</evidence>
<evidence type="ECO:0000259" key="10">
    <source>
        <dbReference type="Pfam" id="PF00345"/>
    </source>
</evidence>
<dbReference type="InterPro" id="IPR050643">
    <property type="entry name" value="Periplasmic_pilus_chap"/>
</dbReference>
<reference evidence="12 13" key="1">
    <citation type="journal article" date="2020" name="Front. Microbiol.">
        <title>Genetic Organization of the aprX-lipA2 Operon Affects the Proteolytic Potential of Pseudomonas Species in Milk.</title>
        <authorList>
            <person name="Maier C."/>
            <person name="Huptas C."/>
            <person name="von Neubeck M."/>
            <person name="Scherer S."/>
            <person name="Wenning M."/>
            <person name="Lucking G."/>
        </authorList>
    </citation>
    <scope>NUCLEOTIDE SEQUENCE [LARGE SCALE GENOMIC DNA]</scope>
    <source>
        <strain evidence="12 13">G4779</strain>
    </source>
</reference>
<dbReference type="GO" id="GO:0030288">
    <property type="term" value="C:outer membrane-bounded periplasmic space"/>
    <property type="evidence" value="ECO:0007669"/>
    <property type="project" value="InterPro"/>
</dbReference>
<dbReference type="GO" id="GO:0071555">
    <property type="term" value="P:cell wall organization"/>
    <property type="evidence" value="ECO:0007669"/>
    <property type="project" value="InterPro"/>
</dbReference>
<evidence type="ECO:0000256" key="7">
    <source>
        <dbReference type="ARBA" id="ARBA00023319"/>
    </source>
</evidence>
<dbReference type="PANTHER" id="PTHR30251">
    <property type="entry name" value="PILUS ASSEMBLY CHAPERONE"/>
    <property type="match status" value="1"/>
</dbReference>
<evidence type="ECO:0000313" key="12">
    <source>
        <dbReference type="EMBL" id="NNA95134.1"/>
    </source>
</evidence>
<feature type="domain" description="Pili assembly chaperone C-terminal" evidence="11">
    <location>
        <begin position="179"/>
        <end position="246"/>
    </location>
</feature>
<dbReference type="PANTHER" id="PTHR30251:SF2">
    <property type="entry name" value="FIMBRIAL CHAPERONE YADV-RELATED"/>
    <property type="match status" value="1"/>
</dbReference>
<evidence type="ECO:0000256" key="1">
    <source>
        <dbReference type="ARBA" id="ARBA00004418"/>
    </source>
</evidence>
<dbReference type="AlphaFoldDB" id="A0A7Y1QKV3"/>
<feature type="signal peptide" evidence="9">
    <location>
        <begin position="1"/>
        <end position="23"/>
    </location>
</feature>
<gene>
    <name evidence="12" type="ORF">HBO33_08155</name>
</gene>
<evidence type="ECO:0000256" key="4">
    <source>
        <dbReference type="ARBA" id="ARBA00022729"/>
    </source>
</evidence>
<organism evidence="12 13">
    <name type="scientific">Pseudomonas gessardii</name>
    <dbReference type="NCBI Taxonomy" id="78544"/>
    <lineage>
        <taxon>Bacteria</taxon>
        <taxon>Pseudomonadati</taxon>
        <taxon>Pseudomonadota</taxon>
        <taxon>Gammaproteobacteria</taxon>
        <taxon>Pseudomonadales</taxon>
        <taxon>Pseudomonadaceae</taxon>
        <taxon>Pseudomonas</taxon>
    </lineage>
</organism>
<accession>A0A7Y1QKV3</accession>
<dbReference type="EMBL" id="JAAQYP010000009">
    <property type="protein sequence ID" value="NNA95134.1"/>
    <property type="molecule type" value="Genomic_DNA"/>
</dbReference>
<dbReference type="Pfam" id="PF00345">
    <property type="entry name" value="PapD_N"/>
    <property type="match status" value="1"/>
</dbReference>
<feature type="domain" description="Pili assembly chaperone N-terminal" evidence="10">
    <location>
        <begin position="24"/>
        <end position="153"/>
    </location>
</feature>
<dbReference type="PROSITE" id="PS00635">
    <property type="entry name" value="PILI_CHAPERONE"/>
    <property type="match status" value="1"/>
</dbReference>
<evidence type="ECO:0000256" key="3">
    <source>
        <dbReference type="ARBA" id="ARBA00022558"/>
    </source>
</evidence>
<protein>
    <submittedName>
        <fullName evidence="12">Molecular chaperone</fullName>
    </submittedName>
</protein>
<dbReference type="PRINTS" id="PR00969">
    <property type="entry name" value="CHAPERONPILI"/>
</dbReference>
<dbReference type="SUPFAM" id="SSF49354">
    <property type="entry name" value="PapD-like"/>
    <property type="match status" value="1"/>
</dbReference>
<keyword evidence="5" id="KW-0574">Periplasm</keyword>
<dbReference type="SUPFAM" id="SSF49584">
    <property type="entry name" value="Periplasmic chaperone C-domain"/>
    <property type="match status" value="1"/>
</dbReference>
<evidence type="ECO:0000256" key="2">
    <source>
        <dbReference type="ARBA" id="ARBA00007399"/>
    </source>
</evidence>